<evidence type="ECO:0000256" key="3">
    <source>
        <dbReference type="ARBA" id="ARBA00022793"/>
    </source>
</evidence>
<dbReference type="SUPFAM" id="SSF50621">
    <property type="entry name" value="Alanine racemase C-terminal domain-like"/>
    <property type="match status" value="1"/>
</dbReference>
<dbReference type="AlphaFoldDB" id="A0A848K6X9"/>
<dbReference type="InterPro" id="IPR009006">
    <property type="entry name" value="Ala_racemase/Decarboxylase_C"/>
</dbReference>
<dbReference type="InterPro" id="IPR022644">
    <property type="entry name" value="De-COase2_N"/>
</dbReference>
<dbReference type="PANTHER" id="PTHR11482">
    <property type="entry name" value="ARGININE/DIAMINOPIMELATE/ORNITHINE DECARBOXYLASE"/>
    <property type="match status" value="1"/>
</dbReference>
<dbReference type="InterPro" id="IPR022657">
    <property type="entry name" value="De-COase2_CS"/>
</dbReference>
<evidence type="ECO:0000256" key="4">
    <source>
        <dbReference type="ARBA" id="ARBA00022898"/>
    </source>
</evidence>
<dbReference type="PRINTS" id="PR01179">
    <property type="entry name" value="ODADCRBXLASE"/>
</dbReference>
<reference evidence="11 12" key="1">
    <citation type="submission" date="2019-05" db="EMBL/GenBank/DDBJ databases">
        <authorList>
            <person name="Lee S.D."/>
        </authorList>
    </citation>
    <scope>NUCLEOTIDE SEQUENCE [LARGE SCALE GENOMIC DNA]</scope>
    <source>
        <strain evidence="11 12">YC2-7</strain>
    </source>
</reference>
<evidence type="ECO:0000256" key="7">
    <source>
        <dbReference type="ARBA" id="ARBA00034138"/>
    </source>
</evidence>
<accession>A0A848K6X9</accession>
<evidence type="ECO:0000256" key="1">
    <source>
        <dbReference type="ARBA" id="ARBA00001933"/>
    </source>
</evidence>
<feature type="modified residue" description="N6-(pyridoxal phosphate)lysine" evidence="9">
    <location>
        <position position="50"/>
    </location>
</feature>
<dbReference type="Pfam" id="PF02784">
    <property type="entry name" value="Orn_Arg_deC_N"/>
    <property type="match status" value="1"/>
</dbReference>
<proteinExistence type="inferred from homology"/>
<dbReference type="RefSeq" id="WP_169585154.1">
    <property type="nucleotide sequence ID" value="NZ_VCQU01000001.1"/>
</dbReference>
<dbReference type="SUPFAM" id="SSF51419">
    <property type="entry name" value="PLP-binding barrel"/>
    <property type="match status" value="1"/>
</dbReference>
<protein>
    <recommendedName>
        <fullName evidence="7">ornithine decarboxylase</fullName>
        <ecNumber evidence="7">4.1.1.17</ecNumber>
    </recommendedName>
</protein>
<evidence type="ECO:0000256" key="8">
    <source>
        <dbReference type="ARBA" id="ARBA00049127"/>
    </source>
</evidence>
<evidence type="ECO:0000256" key="9">
    <source>
        <dbReference type="PIRSR" id="PIRSR600183-50"/>
    </source>
</evidence>
<dbReference type="PROSITE" id="PS00878">
    <property type="entry name" value="ODR_DC_2_1"/>
    <property type="match status" value="1"/>
</dbReference>
<dbReference type="InterPro" id="IPR002433">
    <property type="entry name" value="Orn_de-COase"/>
</dbReference>
<evidence type="ECO:0000313" key="11">
    <source>
        <dbReference type="EMBL" id="NMN94513.1"/>
    </source>
</evidence>
<dbReference type="PANTHER" id="PTHR11482:SF6">
    <property type="entry name" value="ORNITHINE DECARBOXYLASE 1-RELATED"/>
    <property type="match status" value="1"/>
</dbReference>
<dbReference type="InterPro" id="IPR022653">
    <property type="entry name" value="De-COase2_pyr-phos_BS"/>
</dbReference>
<comment type="caution">
    <text evidence="11">The sequence shown here is derived from an EMBL/GenBank/DDBJ whole genome shotgun (WGS) entry which is preliminary data.</text>
</comment>
<keyword evidence="12" id="KW-1185">Reference proteome</keyword>
<evidence type="ECO:0000256" key="2">
    <source>
        <dbReference type="ARBA" id="ARBA00008872"/>
    </source>
</evidence>
<evidence type="ECO:0000259" key="10">
    <source>
        <dbReference type="Pfam" id="PF02784"/>
    </source>
</evidence>
<dbReference type="PROSITE" id="PS00879">
    <property type="entry name" value="ODR_DC_2_2"/>
    <property type="match status" value="1"/>
</dbReference>
<dbReference type="EMBL" id="VCQU01000001">
    <property type="protein sequence ID" value="NMN94513.1"/>
    <property type="molecule type" value="Genomic_DNA"/>
</dbReference>
<comment type="similarity">
    <text evidence="2">Belongs to the Orn/Lys/Arg decarboxylase class-II family.</text>
</comment>
<dbReference type="InterPro" id="IPR029066">
    <property type="entry name" value="PLP-binding_barrel"/>
</dbReference>
<evidence type="ECO:0000256" key="5">
    <source>
        <dbReference type="ARBA" id="ARBA00023239"/>
    </source>
</evidence>
<dbReference type="GO" id="GO:0004586">
    <property type="term" value="F:ornithine decarboxylase activity"/>
    <property type="evidence" value="ECO:0007669"/>
    <property type="project" value="UniProtKB-EC"/>
</dbReference>
<dbReference type="Proteomes" id="UP000535543">
    <property type="component" value="Unassembled WGS sequence"/>
</dbReference>
<dbReference type="EC" id="4.1.1.17" evidence="7"/>
<dbReference type="PRINTS" id="PR01182">
    <property type="entry name" value="ORNDCRBXLASE"/>
</dbReference>
<feature type="domain" description="Orn/DAP/Arg decarboxylase 2 N-terminal" evidence="10">
    <location>
        <begin position="27"/>
        <end position="260"/>
    </location>
</feature>
<dbReference type="Gene3D" id="3.20.20.10">
    <property type="entry name" value="Alanine racemase"/>
    <property type="match status" value="1"/>
</dbReference>
<name>A0A848K6X9_9NOCA</name>
<dbReference type="GO" id="GO:0005737">
    <property type="term" value="C:cytoplasm"/>
    <property type="evidence" value="ECO:0007669"/>
    <property type="project" value="TreeGrafter"/>
</dbReference>
<feature type="active site" description="Proton donor" evidence="9">
    <location>
        <position position="322"/>
    </location>
</feature>
<dbReference type="GO" id="GO:0033387">
    <property type="term" value="P:putrescine biosynthetic process from arginine, via ornithine"/>
    <property type="evidence" value="ECO:0007669"/>
    <property type="project" value="TreeGrafter"/>
</dbReference>
<comment type="pathway">
    <text evidence="6">Amine and polyamine biosynthesis; putrescine biosynthesis via L-ornithine pathway; putrescine from L-ornithine: step 1/1.</text>
</comment>
<keyword evidence="3" id="KW-0210">Decarboxylase</keyword>
<comment type="cofactor">
    <cofactor evidence="1 9">
        <name>pyridoxal 5'-phosphate</name>
        <dbReference type="ChEBI" id="CHEBI:597326"/>
    </cofactor>
</comment>
<keyword evidence="5" id="KW-0456">Lyase</keyword>
<dbReference type="FunFam" id="3.20.20.10:FF:000008">
    <property type="entry name" value="Ornithine decarboxylase"/>
    <property type="match status" value="1"/>
</dbReference>
<dbReference type="Gene3D" id="2.40.37.10">
    <property type="entry name" value="Lyase, Ornithine Decarboxylase, Chain A, domain 1"/>
    <property type="match status" value="1"/>
</dbReference>
<organism evidence="11 12">
    <name type="scientific">Antrihabitans stalactiti</name>
    <dbReference type="NCBI Taxonomy" id="2584121"/>
    <lineage>
        <taxon>Bacteria</taxon>
        <taxon>Bacillati</taxon>
        <taxon>Actinomycetota</taxon>
        <taxon>Actinomycetes</taxon>
        <taxon>Mycobacteriales</taxon>
        <taxon>Nocardiaceae</taxon>
        <taxon>Antrihabitans</taxon>
    </lineage>
</organism>
<gene>
    <name evidence="11" type="ORF">FGL95_05600</name>
</gene>
<evidence type="ECO:0000313" key="12">
    <source>
        <dbReference type="Proteomes" id="UP000535543"/>
    </source>
</evidence>
<dbReference type="InterPro" id="IPR000183">
    <property type="entry name" value="Orn/DAP/Arg_de-COase"/>
</dbReference>
<evidence type="ECO:0000256" key="6">
    <source>
        <dbReference type="ARBA" id="ARBA00034115"/>
    </source>
</evidence>
<sequence length="383" mass="41083">MSEALGRIRQFLTTHAPAMPCLVIDVDDVVARFGEFRAHFPTARACYAVKANPAPAIVRALAEAGAEFDVASPAEIDLCLREGAAPRSLSYGNPIKKATDIAYAYDRGVREFVTDSAGDIDNLAAHAPGAQVTVRLSVDAPASVTPFGRKFGCGPELAVDLLQRAERSGLDAAGLAFHVGSQQLDRSAWDIAIGTAAKVFAELTTLDLRRLNLGGGFGVSYAGEAPDLEQYASTVHHSLDAHFPGHTPEIVFEPGRILTAEAGLIRTEVVLVKPGDPRWVYLDIGRYNGLAETENEYIAYRIETVERHPETDGPVILAGPTCDGDDVLYQHTPYRLPSDLKAGERLDILSAGAYTASYSSVSFNGIAPLRTYCLVDGKLADEL</sequence>
<comment type="catalytic activity">
    <reaction evidence="8">
        <text>L-ornithine + H(+) = putrescine + CO2</text>
        <dbReference type="Rhea" id="RHEA:22964"/>
        <dbReference type="ChEBI" id="CHEBI:15378"/>
        <dbReference type="ChEBI" id="CHEBI:16526"/>
        <dbReference type="ChEBI" id="CHEBI:46911"/>
        <dbReference type="ChEBI" id="CHEBI:326268"/>
        <dbReference type="EC" id="4.1.1.17"/>
    </reaction>
</comment>
<dbReference type="CDD" id="cd00622">
    <property type="entry name" value="PLPDE_III_ODC"/>
    <property type="match status" value="1"/>
</dbReference>
<reference evidence="11 12" key="2">
    <citation type="submission" date="2020-06" db="EMBL/GenBank/DDBJ databases">
        <title>Antribacter stalactiti gen. nov., sp. nov., a new member of the family Nacardiaceae isolated from a cave.</title>
        <authorList>
            <person name="Kim I.S."/>
        </authorList>
    </citation>
    <scope>NUCLEOTIDE SEQUENCE [LARGE SCALE GENOMIC DNA]</scope>
    <source>
        <strain evidence="11 12">YC2-7</strain>
    </source>
</reference>
<keyword evidence="4 9" id="KW-0663">Pyridoxal phosphate</keyword>